<dbReference type="EMBL" id="JABFTP020000103">
    <property type="protein sequence ID" value="KAL3278185.1"/>
    <property type="molecule type" value="Genomic_DNA"/>
</dbReference>
<accession>A0ABD2NHZ3</accession>
<dbReference type="FunFam" id="1.20.1440.170:FF:000001">
    <property type="entry name" value="Translation machinery-associated 16 homolog"/>
    <property type="match status" value="1"/>
</dbReference>
<protein>
    <recommendedName>
        <fullName evidence="4">Translation machinery-associated protein 16</fullName>
    </recommendedName>
</protein>
<comment type="similarity">
    <text evidence="1">Belongs to the TMA16 family.</text>
</comment>
<name>A0ABD2NHZ3_9CUCU</name>
<proteinExistence type="inferred from homology"/>
<organism evidence="2 3">
    <name type="scientific">Cryptolaemus montrouzieri</name>
    <dbReference type="NCBI Taxonomy" id="559131"/>
    <lineage>
        <taxon>Eukaryota</taxon>
        <taxon>Metazoa</taxon>
        <taxon>Ecdysozoa</taxon>
        <taxon>Arthropoda</taxon>
        <taxon>Hexapoda</taxon>
        <taxon>Insecta</taxon>
        <taxon>Pterygota</taxon>
        <taxon>Neoptera</taxon>
        <taxon>Endopterygota</taxon>
        <taxon>Coleoptera</taxon>
        <taxon>Polyphaga</taxon>
        <taxon>Cucujiformia</taxon>
        <taxon>Coccinelloidea</taxon>
        <taxon>Coccinellidae</taxon>
        <taxon>Scymninae</taxon>
        <taxon>Scymnini</taxon>
        <taxon>Cryptolaemus</taxon>
    </lineage>
</organism>
<dbReference type="PANTHER" id="PTHR13349">
    <property type="entry name" value="TRANSLATION MACHINERY-ASSOCIATED PROTEIN 16"/>
    <property type="match status" value="1"/>
</dbReference>
<comment type="caution">
    <text evidence="2">The sequence shown here is derived from an EMBL/GenBank/DDBJ whole genome shotgun (WGS) entry which is preliminary data.</text>
</comment>
<dbReference type="InterPro" id="IPR021346">
    <property type="entry name" value="Tma16"/>
</dbReference>
<reference evidence="2 3" key="1">
    <citation type="journal article" date="2021" name="BMC Biol.">
        <title>Horizontally acquired antibacterial genes associated with adaptive radiation of ladybird beetles.</title>
        <authorList>
            <person name="Li H.S."/>
            <person name="Tang X.F."/>
            <person name="Huang Y.H."/>
            <person name="Xu Z.Y."/>
            <person name="Chen M.L."/>
            <person name="Du X.Y."/>
            <person name="Qiu B.Y."/>
            <person name="Chen P.T."/>
            <person name="Zhang W."/>
            <person name="Slipinski A."/>
            <person name="Escalona H.E."/>
            <person name="Waterhouse R.M."/>
            <person name="Zwick A."/>
            <person name="Pang H."/>
        </authorList>
    </citation>
    <scope>NUCLEOTIDE SEQUENCE [LARGE SCALE GENOMIC DNA]</scope>
    <source>
        <strain evidence="2">SYSU2018</strain>
    </source>
</reference>
<keyword evidence="3" id="KW-1185">Reference proteome</keyword>
<evidence type="ECO:0000313" key="3">
    <source>
        <dbReference type="Proteomes" id="UP001516400"/>
    </source>
</evidence>
<dbReference type="Pfam" id="PF11176">
    <property type="entry name" value="Tma16"/>
    <property type="match status" value="1"/>
</dbReference>
<dbReference type="AlphaFoldDB" id="A0ABD2NHZ3"/>
<dbReference type="InterPro" id="IPR038356">
    <property type="entry name" value="Tma16_sf"/>
</dbReference>
<sequence length="141" mass="17017">MERRTNIKEKKKIRGNLKSNLIGEKLLWFQENLPAITTNCSVTLIEELIRKYLSRFDEELEQIKIKHSVGVRKNRQHASREDIIKLTVKREFEEYKTCGLEIPDLMNSEQFELLRTWNGELRFLPNFKLKRYSEKYLQSRK</sequence>
<dbReference type="PANTHER" id="PTHR13349:SF2">
    <property type="entry name" value="TRANSLATION MACHINERY-ASSOCIATED PROTEIN 16"/>
    <property type="match status" value="1"/>
</dbReference>
<dbReference type="Gene3D" id="1.20.1440.170">
    <property type="entry name" value="Translation machinery-associated protein 16-like"/>
    <property type="match status" value="1"/>
</dbReference>
<dbReference type="Proteomes" id="UP001516400">
    <property type="component" value="Unassembled WGS sequence"/>
</dbReference>
<evidence type="ECO:0000313" key="2">
    <source>
        <dbReference type="EMBL" id="KAL3278185.1"/>
    </source>
</evidence>
<gene>
    <name evidence="2" type="ORF">HHI36_013524</name>
</gene>
<evidence type="ECO:0000256" key="1">
    <source>
        <dbReference type="ARBA" id="ARBA00034127"/>
    </source>
</evidence>
<evidence type="ECO:0008006" key="4">
    <source>
        <dbReference type="Google" id="ProtNLM"/>
    </source>
</evidence>